<dbReference type="PROSITE" id="PS50013">
    <property type="entry name" value="CHROMO_2"/>
    <property type="match status" value="1"/>
</dbReference>
<dbReference type="AlphaFoldDB" id="A0A6P4EF33"/>
<dbReference type="CDD" id="cd00024">
    <property type="entry name" value="CD_CSD"/>
    <property type="match status" value="1"/>
</dbReference>
<dbReference type="OrthoDB" id="8026791at2759"/>
<feature type="domain" description="Chromo" evidence="2">
    <location>
        <begin position="297"/>
        <end position="355"/>
    </location>
</feature>
<feature type="compositionally biased region" description="Acidic residues" evidence="1">
    <location>
        <begin position="206"/>
        <end position="227"/>
    </location>
</feature>
<evidence type="ECO:0000256" key="1">
    <source>
        <dbReference type="SAM" id="MobiDB-lite"/>
    </source>
</evidence>
<reference evidence="5" key="2">
    <citation type="submission" date="2025-04" db="UniProtKB">
        <authorList>
            <consortium name="RefSeq"/>
        </authorList>
    </citation>
    <scope>IDENTIFICATION</scope>
</reference>
<keyword evidence="4" id="KW-1185">Reference proteome</keyword>
<dbReference type="EnsemblMetazoa" id="XM_017121266.2">
    <property type="protein sequence ID" value="XP_016976755.1"/>
    <property type="gene ID" value="LOC108042811"/>
</dbReference>
<organism evidence="5">
    <name type="scientific">Drosophila rhopaloa</name>
    <name type="common">Fruit fly</name>
    <dbReference type="NCBI Taxonomy" id="1041015"/>
    <lineage>
        <taxon>Eukaryota</taxon>
        <taxon>Metazoa</taxon>
        <taxon>Ecdysozoa</taxon>
        <taxon>Arthropoda</taxon>
        <taxon>Hexapoda</taxon>
        <taxon>Insecta</taxon>
        <taxon>Pterygota</taxon>
        <taxon>Neoptera</taxon>
        <taxon>Endopterygota</taxon>
        <taxon>Diptera</taxon>
        <taxon>Brachycera</taxon>
        <taxon>Muscomorpha</taxon>
        <taxon>Ephydroidea</taxon>
        <taxon>Drosophilidae</taxon>
        <taxon>Drosophila</taxon>
        <taxon>Sophophora</taxon>
    </lineage>
</organism>
<protein>
    <submittedName>
        <fullName evidence="5">Ras-interacting protein RIP3</fullName>
    </submittedName>
</protein>
<dbReference type="Gene3D" id="2.40.50.40">
    <property type="match status" value="1"/>
</dbReference>
<dbReference type="GeneID" id="108042811"/>
<reference evidence="3" key="3">
    <citation type="submission" date="2025-05" db="UniProtKB">
        <authorList>
            <consortium name="EnsemblMetazoa"/>
        </authorList>
    </citation>
    <scope>IDENTIFICATION</scope>
</reference>
<dbReference type="InterPro" id="IPR000953">
    <property type="entry name" value="Chromo/chromo_shadow_dom"/>
</dbReference>
<reference evidence="4" key="1">
    <citation type="journal article" date="2021" name="Elife">
        <title>Highly contiguous assemblies of 101 drosophilid genomes.</title>
        <authorList>
            <person name="Kim B.Y."/>
            <person name="Wang J.R."/>
            <person name="Miller D.E."/>
            <person name="Barmina O."/>
            <person name="Delaney E."/>
            <person name="Thompson A."/>
            <person name="Comeault A.A."/>
            <person name="Peede D."/>
            <person name="D'Agostino E.R."/>
            <person name="Pelaez J."/>
            <person name="Aguilar J.M."/>
            <person name="Haji D."/>
            <person name="Matsunaga T."/>
            <person name="Armstrong E.E."/>
            <person name="Zych M."/>
            <person name="Ogawa Y."/>
            <person name="Stamenkovic-Radak M."/>
            <person name="Jelic M."/>
            <person name="Veselinovic M.S."/>
            <person name="Tanaskovic M."/>
            <person name="Eric P."/>
            <person name="Gao J.J."/>
            <person name="Katoh T.K."/>
            <person name="Toda M.J."/>
            <person name="Watabe H."/>
            <person name="Watada M."/>
            <person name="Davis J.S."/>
            <person name="Moyle L.C."/>
            <person name="Manoli G."/>
            <person name="Bertolini E."/>
            <person name="Kostal V."/>
            <person name="Hawley R.S."/>
            <person name="Takahashi A."/>
            <person name="Jones C.D."/>
            <person name="Price D.K."/>
            <person name="Whiteman N."/>
            <person name="Kopp A."/>
            <person name="Matute D.R."/>
            <person name="Petrov D.A."/>
        </authorList>
    </citation>
    <scope>NUCLEOTIDE SEQUENCE [LARGE SCALE GENOMIC DNA]</scope>
</reference>
<feature type="compositionally biased region" description="Low complexity" evidence="1">
    <location>
        <begin position="126"/>
        <end position="162"/>
    </location>
</feature>
<evidence type="ECO:0000313" key="3">
    <source>
        <dbReference type="EnsemblMetazoa" id="XP_016976755.1"/>
    </source>
</evidence>
<name>A0A6P4EF33_DRORH</name>
<sequence length="371" mass="41018">MDTKSNDDSAGSDSLDKSMQIKCVMVETTGDSNVDTMASPEELDNCSRDSAAESMDKGGAEAGAGKQADQKTEAAAGTRGEGDSPPSSVTPPEHPASNSPTSSCTAFETKVKLISQNLKETTLAESSGASVSASTSVSSNSSLLEPQTSNNSTTDTESTASNVRVKKVRFHPDVKQNDGGTWVKKKRRSTQTKRASSPSGANCDGDGMELDGEAEEYEDNEDEEEEAEEEFDLAKTIAEAEDYLKQHPLTFVQRVEQNGERLQDGLLSIEDMLNEVGEEVVTEFNDEDFFRRIKPENGIERILGKETKAGKVEFLLRSENQGRLFWESEEFIKRTCPSLLKAYEKNRERRQQRLMHHVAKRQSLRQRYTDF</sequence>
<evidence type="ECO:0000313" key="5">
    <source>
        <dbReference type="RefSeq" id="XP_016976755.1"/>
    </source>
</evidence>
<feature type="region of interest" description="Disordered" evidence="1">
    <location>
        <begin position="121"/>
        <end position="227"/>
    </location>
</feature>
<accession>A0A6P4EF33</accession>
<gene>
    <name evidence="5" type="primary">LOC108042811</name>
    <name evidence="3" type="synonym">108042811</name>
</gene>
<evidence type="ECO:0000313" key="4">
    <source>
        <dbReference type="Proteomes" id="UP001652680"/>
    </source>
</evidence>
<dbReference type="RefSeq" id="XP_016976755.1">
    <property type="nucleotide sequence ID" value="XM_017121266.1"/>
</dbReference>
<proteinExistence type="predicted"/>
<evidence type="ECO:0000259" key="2">
    <source>
        <dbReference type="PROSITE" id="PS50013"/>
    </source>
</evidence>
<feature type="region of interest" description="Disordered" evidence="1">
    <location>
        <begin position="29"/>
        <end position="104"/>
    </location>
</feature>
<dbReference type="Proteomes" id="UP001652680">
    <property type="component" value="Unassembled WGS sequence"/>
</dbReference>
<feature type="compositionally biased region" description="Basic and acidic residues" evidence="1">
    <location>
        <begin position="45"/>
        <end position="59"/>
    </location>
</feature>